<dbReference type="AlphaFoldDB" id="A0AA48GZD5"/>
<protein>
    <recommendedName>
        <fullName evidence="7">DNA polymerase III subunit delta</fullName>
    </recommendedName>
</protein>
<reference evidence="5" key="1">
    <citation type="journal article" date="2023" name="Int. J. Syst. Evol. Microbiol.">
        <title>Mesoterricola silvestris gen. nov., sp. nov., Mesoterricola sediminis sp. nov., Geothrix oryzae sp. nov., Geothrix edaphica sp. nov., Geothrix rubra sp. nov., and Geothrix limicola sp. nov., six novel members of Acidobacteriota isolated from soils.</title>
        <authorList>
            <person name="Itoh H."/>
            <person name="Sugisawa Y."/>
            <person name="Mise K."/>
            <person name="Xu Z."/>
            <person name="Kuniyasu M."/>
            <person name="Ushijima N."/>
            <person name="Kawano K."/>
            <person name="Kobayashi E."/>
            <person name="Shiratori Y."/>
            <person name="Masuda Y."/>
            <person name="Senoo K."/>
        </authorList>
    </citation>
    <scope>NUCLEOTIDE SEQUENCE</scope>
    <source>
        <strain evidence="5">W786</strain>
    </source>
</reference>
<dbReference type="NCBIfam" id="TIGR01128">
    <property type="entry name" value="holA"/>
    <property type="match status" value="1"/>
</dbReference>
<sequence length="341" mass="36951">MAIPRTWLDAPYALVHGEDADGRREAVEAWKAVHVDPEWEVFSYTLCAEGCPWPEVLNALSETAPLGADRVVVVPQADNLLERAKELPPAVKRVLQEPLDGTRLLLVSRTGLQAGPGRILGAKPFSDWAKQGRVLKLGALDDKEAPAFVEAEAAALGLRLGSGVARRIAARMGGNPGVLRRCLEVLDLLADDRRVEADLVDKATFRLGEQSAFAWSKAWQSGSIPQALASLRIALEDEPSGAPLMLLGQARREVERLCRLADARRDGIRVRNDLLPALGLGPNQAFLLDGYEKVLNRIGAEGAARLLHLVNQTDLDLKGMALSRSVTPLLNLTTALARAWA</sequence>
<evidence type="ECO:0000313" key="6">
    <source>
        <dbReference type="Proteomes" id="UP001228113"/>
    </source>
</evidence>
<dbReference type="GO" id="GO:0003677">
    <property type="term" value="F:DNA binding"/>
    <property type="evidence" value="ECO:0007669"/>
    <property type="project" value="InterPro"/>
</dbReference>
<keyword evidence="1" id="KW-0808">Transferase</keyword>
<dbReference type="SUPFAM" id="SSF52540">
    <property type="entry name" value="P-loop containing nucleoside triphosphate hydrolases"/>
    <property type="match status" value="1"/>
</dbReference>
<name>A0AA48GZD5_9BACT</name>
<evidence type="ECO:0008006" key="7">
    <source>
        <dbReference type="Google" id="ProtNLM"/>
    </source>
</evidence>
<dbReference type="GO" id="GO:0006261">
    <property type="term" value="P:DNA-templated DNA replication"/>
    <property type="evidence" value="ECO:0007669"/>
    <property type="project" value="TreeGrafter"/>
</dbReference>
<gene>
    <name evidence="5" type="ORF">METESE_21630</name>
</gene>
<dbReference type="InterPro" id="IPR027417">
    <property type="entry name" value="P-loop_NTPase"/>
</dbReference>
<dbReference type="Proteomes" id="UP001228113">
    <property type="component" value="Chromosome"/>
</dbReference>
<proteinExistence type="predicted"/>
<evidence type="ECO:0000256" key="2">
    <source>
        <dbReference type="ARBA" id="ARBA00022695"/>
    </source>
</evidence>
<dbReference type="PANTHER" id="PTHR34388">
    <property type="entry name" value="DNA POLYMERASE III SUBUNIT DELTA"/>
    <property type="match status" value="1"/>
</dbReference>
<keyword evidence="2" id="KW-0548">Nucleotidyltransferase</keyword>
<dbReference type="Gene3D" id="1.20.272.10">
    <property type="match status" value="1"/>
</dbReference>
<dbReference type="GO" id="GO:0003887">
    <property type="term" value="F:DNA-directed DNA polymerase activity"/>
    <property type="evidence" value="ECO:0007669"/>
    <property type="project" value="UniProtKB-KW"/>
</dbReference>
<dbReference type="Gene3D" id="3.40.50.300">
    <property type="entry name" value="P-loop containing nucleotide triphosphate hydrolases"/>
    <property type="match status" value="1"/>
</dbReference>
<evidence type="ECO:0000313" key="5">
    <source>
        <dbReference type="EMBL" id="BDU77205.1"/>
    </source>
</evidence>
<organism evidence="5 6">
    <name type="scientific">Mesoterricola sediminis</name>
    <dbReference type="NCBI Taxonomy" id="2927980"/>
    <lineage>
        <taxon>Bacteria</taxon>
        <taxon>Pseudomonadati</taxon>
        <taxon>Acidobacteriota</taxon>
        <taxon>Holophagae</taxon>
        <taxon>Holophagales</taxon>
        <taxon>Holophagaceae</taxon>
        <taxon>Mesoterricola</taxon>
    </lineage>
</organism>
<dbReference type="PANTHER" id="PTHR34388:SF1">
    <property type="entry name" value="DNA POLYMERASE III SUBUNIT DELTA"/>
    <property type="match status" value="1"/>
</dbReference>
<dbReference type="RefSeq" id="WP_243335838.1">
    <property type="nucleotide sequence ID" value="NZ_AP027081.1"/>
</dbReference>
<evidence type="ECO:0000256" key="4">
    <source>
        <dbReference type="ARBA" id="ARBA00022932"/>
    </source>
</evidence>
<keyword evidence="6" id="KW-1185">Reference proteome</keyword>
<evidence type="ECO:0000256" key="1">
    <source>
        <dbReference type="ARBA" id="ARBA00022679"/>
    </source>
</evidence>
<accession>A0AA48GZD5</accession>
<keyword evidence="4" id="KW-0239">DNA-directed DNA polymerase</keyword>
<evidence type="ECO:0000256" key="3">
    <source>
        <dbReference type="ARBA" id="ARBA00022705"/>
    </source>
</evidence>
<dbReference type="EMBL" id="AP027081">
    <property type="protein sequence ID" value="BDU77205.1"/>
    <property type="molecule type" value="Genomic_DNA"/>
</dbReference>
<dbReference type="KEGG" id="msea:METESE_21630"/>
<dbReference type="InterPro" id="IPR005790">
    <property type="entry name" value="DNA_polIII_delta"/>
</dbReference>
<dbReference type="GO" id="GO:0009360">
    <property type="term" value="C:DNA polymerase III complex"/>
    <property type="evidence" value="ECO:0007669"/>
    <property type="project" value="TreeGrafter"/>
</dbReference>
<keyword evidence="3" id="KW-0235">DNA replication</keyword>